<sequence length="44" mass="4993">MVTFDSLGLMRSMSSSIFPGFQHTMAFSHDLDRIRSPSQRTQST</sequence>
<organism evidence="1">
    <name type="scientific">Anguilla anguilla</name>
    <name type="common">European freshwater eel</name>
    <name type="synonym">Muraena anguilla</name>
    <dbReference type="NCBI Taxonomy" id="7936"/>
    <lineage>
        <taxon>Eukaryota</taxon>
        <taxon>Metazoa</taxon>
        <taxon>Chordata</taxon>
        <taxon>Craniata</taxon>
        <taxon>Vertebrata</taxon>
        <taxon>Euteleostomi</taxon>
        <taxon>Actinopterygii</taxon>
        <taxon>Neopterygii</taxon>
        <taxon>Teleostei</taxon>
        <taxon>Anguilliformes</taxon>
        <taxon>Anguillidae</taxon>
        <taxon>Anguilla</taxon>
    </lineage>
</organism>
<reference evidence="1" key="2">
    <citation type="journal article" date="2015" name="Fish Shellfish Immunol.">
        <title>Early steps in the European eel (Anguilla anguilla)-Vibrio vulnificus interaction in the gills: Role of the RtxA13 toxin.</title>
        <authorList>
            <person name="Callol A."/>
            <person name="Pajuelo D."/>
            <person name="Ebbesson L."/>
            <person name="Teles M."/>
            <person name="MacKenzie S."/>
            <person name="Amaro C."/>
        </authorList>
    </citation>
    <scope>NUCLEOTIDE SEQUENCE</scope>
</reference>
<reference evidence="1" key="1">
    <citation type="submission" date="2014-11" db="EMBL/GenBank/DDBJ databases">
        <authorList>
            <person name="Amaro Gonzalez C."/>
        </authorList>
    </citation>
    <scope>NUCLEOTIDE SEQUENCE</scope>
</reference>
<name>A0A0E9XD41_ANGAN</name>
<dbReference type="EMBL" id="GBXM01008969">
    <property type="protein sequence ID" value="JAH99608.1"/>
    <property type="molecule type" value="Transcribed_RNA"/>
</dbReference>
<dbReference type="AlphaFoldDB" id="A0A0E9XD41"/>
<accession>A0A0E9XD41</accession>
<evidence type="ECO:0000313" key="1">
    <source>
        <dbReference type="EMBL" id="JAH99608.1"/>
    </source>
</evidence>
<protein>
    <submittedName>
        <fullName evidence="1">Uncharacterized protein</fullName>
    </submittedName>
</protein>
<proteinExistence type="predicted"/>